<dbReference type="Proteomes" id="UP000001225">
    <property type="component" value="Chromosome"/>
</dbReference>
<dbReference type="eggNOG" id="COG4627">
    <property type="taxonomic scope" value="Bacteria"/>
</dbReference>
<dbReference type="SUPFAM" id="SSF54909">
    <property type="entry name" value="Dimeric alpha+beta barrel"/>
    <property type="match status" value="1"/>
</dbReference>
<evidence type="ECO:0000313" key="2">
    <source>
        <dbReference type="EMBL" id="CAP41860.1"/>
    </source>
</evidence>
<dbReference type="PANTHER" id="PTHR37832">
    <property type="entry name" value="BLL2683 PROTEIN"/>
    <property type="match status" value="1"/>
</dbReference>
<dbReference type="Gene3D" id="3.30.70.100">
    <property type="match status" value="1"/>
</dbReference>
<proteinExistence type="predicted"/>
<dbReference type="Pfam" id="PF07876">
    <property type="entry name" value="Dabb"/>
    <property type="match status" value="1"/>
</dbReference>
<evidence type="ECO:0000259" key="1">
    <source>
        <dbReference type="PROSITE" id="PS51502"/>
    </source>
</evidence>
<sequence length="100" mass="11551">MIKHIVMWKLKGSTPAERKLNRHIVKHALESLRGKVPGLLRLEVGLDQSDVDYAFDVVLYSEFESSAALAAYADHPEHQRVRREMSDLRVQRHQVDYAIN</sequence>
<gene>
    <name evidence="2" type="ordered locus">Bpet1521</name>
</gene>
<dbReference type="InterPro" id="IPR013097">
    <property type="entry name" value="Dabb"/>
</dbReference>
<protein>
    <recommendedName>
        <fullName evidence="1">Stress-response A/B barrel domain-containing protein</fullName>
    </recommendedName>
</protein>
<keyword evidence="3" id="KW-1185">Reference proteome</keyword>
<dbReference type="EMBL" id="AM902716">
    <property type="protein sequence ID" value="CAP41860.1"/>
    <property type="molecule type" value="Genomic_DNA"/>
</dbReference>
<dbReference type="PANTHER" id="PTHR37832:SF1">
    <property type="entry name" value="STRESS-RESPONSE A_B BARREL DOMAIN-CONTAINING PROTEIN"/>
    <property type="match status" value="1"/>
</dbReference>
<dbReference type="STRING" id="94624.Bpet1521"/>
<feature type="domain" description="Stress-response A/B barrel" evidence="1">
    <location>
        <begin position="2"/>
        <end position="97"/>
    </location>
</feature>
<accession>A9IG62</accession>
<dbReference type="SMART" id="SM00886">
    <property type="entry name" value="Dabb"/>
    <property type="match status" value="1"/>
</dbReference>
<evidence type="ECO:0000313" key="3">
    <source>
        <dbReference type="Proteomes" id="UP000001225"/>
    </source>
</evidence>
<dbReference type="PROSITE" id="PS51502">
    <property type="entry name" value="S_R_A_B_BARREL"/>
    <property type="match status" value="1"/>
</dbReference>
<organism evidence="2 3">
    <name type="scientific">Bordetella petrii (strain ATCC BAA-461 / DSM 12804 / CCUG 43448 / CIP 107267 / Se-1111R)</name>
    <dbReference type="NCBI Taxonomy" id="340100"/>
    <lineage>
        <taxon>Bacteria</taxon>
        <taxon>Pseudomonadati</taxon>
        <taxon>Pseudomonadota</taxon>
        <taxon>Betaproteobacteria</taxon>
        <taxon>Burkholderiales</taxon>
        <taxon>Alcaligenaceae</taxon>
        <taxon>Bordetella</taxon>
    </lineage>
</organism>
<reference evidence="2 3" key="1">
    <citation type="journal article" date="2008" name="BMC Genomics">
        <title>The missing link: Bordetella petrii is endowed with both the metabolic versatility of environmental bacteria and virulence traits of pathogenic Bordetellae.</title>
        <authorList>
            <person name="Gross R."/>
            <person name="Guzman C.A."/>
            <person name="Sebaihia M."/>
            <person name="Martins Dos Santos V.A."/>
            <person name="Pieper D.H."/>
            <person name="Koebnik R."/>
            <person name="Lechner M."/>
            <person name="Bartels D."/>
            <person name="Buhrmester J."/>
            <person name="Choudhuri J.V."/>
            <person name="Ebensen T."/>
            <person name="Gaigalat L."/>
            <person name="Herrmann S."/>
            <person name="Khachane A.N."/>
            <person name="Larisch C."/>
            <person name="Link S."/>
            <person name="Linke B."/>
            <person name="Meyer F."/>
            <person name="Mormann S."/>
            <person name="Nakunst D."/>
            <person name="Rueckert C."/>
            <person name="Schneiker-Bekel S."/>
            <person name="Schulze K."/>
            <person name="Vorhoelter F.J."/>
            <person name="Yevsa T."/>
            <person name="Engle J.T."/>
            <person name="Goldman W.E."/>
            <person name="Puehler A."/>
            <person name="Goebel U.B."/>
            <person name="Goesmann A."/>
            <person name="Bloecker H."/>
            <person name="Kaiser O."/>
            <person name="Martinez-Arias R."/>
        </authorList>
    </citation>
    <scope>NUCLEOTIDE SEQUENCE [LARGE SCALE GENOMIC DNA]</scope>
    <source>
        <strain evidence="3">ATCC BAA-461 / DSM 12804 / CCUG 43448 / CIP 107267 / Se-1111R</strain>
    </source>
</reference>
<name>A9IG62_BORPD</name>
<dbReference type="KEGG" id="bpt:Bpet1521"/>
<dbReference type="InterPro" id="IPR011008">
    <property type="entry name" value="Dimeric_a/b-barrel"/>
</dbReference>
<dbReference type="AlphaFoldDB" id="A9IG62"/>